<reference evidence="1" key="1">
    <citation type="submission" date="2020-11" db="EMBL/GenBank/DDBJ databases">
        <authorList>
            <person name="Tran Van P."/>
        </authorList>
    </citation>
    <scope>NUCLEOTIDE SEQUENCE</scope>
</reference>
<dbReference type="EMBL" id="OD566807">
    <property type="protein sequence ID" value="CAD7444696.1"/>
    <property type="molecule type" value="Genomic_DNA"/>
</dbReference>
<dbReference type="AlphaFoldDB" id="A0A7R9F0E0"/>
<sequence>MTTSGEPEHCHQLLIRGSNLLAEHSKSHIHPNYEQMATLRSMIVMLMVSRVVSLVPTREPKVGNIQEVFQALSSEEQQYFIRYQLARALSTKFTGRSTTGFAVPEDVKKKLKEVDEHVPDKFASSLFLFVSNKFSLTPQDIRTLVSRGNVCTRSRRCINSSDVSINCCYF</sequence>
<organism evidence="1">
    <name type="scientific">Timema bartmani</name>
    <dbReference type="NCBI Taxonomy" id="61472"/>
    <lineage>
        <taxon>Eukaryota</taxon>
        <taxon>Metazoa</taxon>
        <taxon>Ecdysozoa</taxon>
        <taxon>Arthropoda</taxon>
        <taxon>Hexapoda</taxon>
        <taxon>Insecta</taxon>
        <taxon>Pterygota</taxon>
        <taxon>Neoptera</taxon>
        <taxon>Polyneoptera</taxon>
        <taxon>Phasmatodea</taxon>
        <taxon>Timematodea</taxon>
        <taxon>Timematoidea</taxon>
        <taxon>Timematidae</taxon>
        <taxon>Timema</taxon>
    </lineage>
</organism>
<evidence type="ECO:0000313" key="1">
    <source>
        <dbReference type="EMBL" id="CAD7444696.1"/>
    </source>
</evidence>
<name>A0A7R9F0E0_9NEOP</name>
<proteinExistence type="predicted"/>
<protein>
    <submittedName>
        <fullName evidence="1">Uncharacterized protein</fullName>
    </submittedName>
</protein>
<gene>
    <name evidence="1" type="ORF">TBIB3V08_LOCUS7066</name>
</gene>
<accession>A0A7R9F0E0</accession>